<evidence type="ECO:0000256" key="2">
    <source>
        <dbReference type="SAM" id="SignalP"/>
    </source>
</evidence>
<feature type="signal peptide" evidence="2">
    <location>
        <begin position="1"/>
        <end position="31"/>
    </location>
</feature>
<evidence type="ECO:0008006" key="5">
    <source>
        <dbReference type="Google" id="ProtNLM"/>
    </source>
</evidence>
<feature type="region of interest" description="Disordered" evidence="1">
    <location>
        <begin position="100"/>
        <end position="120"/>
    </location>
</feature>
<evidence type="ECO:0000256" key="1">
    <source>
        <dbReference type="SAM" id="MobiDB-lite"/>
    </source>
</evidence>
<dbReference type="PROSITE" id="PS51257">
    <property type="entry name" value="PROKAR_LIPOPROTEIN"/>
    <property type="match status" value="1"/>
</dbReference>
<gene>
    <name evidence="3" type="ORF">GCM10023161_39870</name>
</gene>
<dbReference type="Proteomes" id="UP001501417">
    <property type="component" value="Unassembled WGS sequence"/>
</dbReference>
<proteinExistence type="predicted"/>
<dbReference type="EMBL" id="BAABGF010000043">
    <property type="protein sequence ID" value="GAA4292529.1"/>
    <property type="molecule type" value="Genomic_DNA"/>
</dbReference>
<sequence length="275" mass="29843">MMGIPRALRCFTALSTAAVLLFAGCSSNHQSHQPTPTPPNPAGWPPALSDFTVVWTAEPGIDVTSWPAVAVRAYNESYLLTRLTGDDRYLYPGFQQAVDRNQPADHPTGTQFLWPKTKDPQRPWVGSEQAHILSIATSGHDVTVVTCEYLFGAADQGHKGYSPIIAQPPPDSGIYPMRITMTAPAIVGPQLPPQSGPARTPSIDVFNQWRITSHQGGYFAEYGLASEWPDVAHDTDACRSKAPPHPQLIRGGEYPRSDFPTLPPSPGWPAPSPKS</sequence>
<feature type="chain" id="PRO_5047324115" description="Lipoprotein" evidence="2">
    <location>
        <begin position="32"/>
        <end position="275"/>
    </location>
</feature>
<reference evidence="4" key="1">
    <citation type="journal article" date="2019" name="Int. J. Syst. Evol. Microbiol.">
        <title>The Global Catalogue of Microorganisms (GCM) 10K type strain sequencing project: providing services to taxonomists for standard genome sequencing and annotation.</title>
        <authorList>
            <consortium name="The Broad Institute Genomics Platform"/>
            <consortium name="The Broad Institute Genome Sequencing Center for Infectious Disease"/>
            <person name="Wu L."/>
            <person name="Ma J."/>
        </authorList>
    </citation>
    <scope>NUCLEOTIDE SEQUENCE [LARGE SCALE GENOMIC DNA]</scope>
    <source>
        <strain evidence="4">JCM 17782</strain>
    </source>
</reference>
<evidence type="ECO:0000313" key="4">
    <source>
        <dbReference type="Proteomes" id="UP001501417"/>
    </source>
</evidence>
<comment type="caution">
    <text evidence="3">The sequence shown here is derived from an EMBL/GenBank/DDBJ whole genome shotgun (WGS) entry which is preliminary data.</text>
</comment>
<accession>A0ABP8F1J3</accession>
<evidence type="ECO:0000313" key="3">
    <source>
        <dbReference type="EMBL" id="GAA4292529.1"/>
    </source>
</evidence>
<protein>
    <recommendedName>
        <fullName evidence="5">Lipoprotein</fullName>
    </recommendedName>
</protein>
<keyword evidence="4" id="KW-1185">Reference proteome</keyword>
<organism evidence="3 4">
    <name type="scientific">Mycobacterium paraffinicum</name>
    <dbReference type="NCBI Taxonomy" id="53378"/>
    <lineage>
        <taxon>Bacteria</taxon>
        <taxon>Bacillati</taxon>
        <taxon>Actinomycetota</taxon>
        <taxon>Actinomycetes</taxon>
        <taxon>Mycobacteriales</taxon>
        <taxon>Mycobacteriaceae</taxon>
        <taxon>Mycobacterium</taxon>
    </lineage>
</organism>
<feature type="region of interest" description="Disordered" evidence="1">
    <location>
        <begin position="235"/>
        <end position="275"/>
    </location>
</feature>
<keyword evidence="2" id="KW-0732">Signal</keyword>
<name>A0ABP8F1J3_9MYCO</name>
<feature type="compositionally biased region" description="Pro residues" evidence="1">
    <location>
        <begin position="261"/>
        <end position="275"/>
    </location>
</feature>